<feature type="transmembrane region" description="Helical" evidence="1">
    <location>
        <begin position="15"/>
        <end position="33"/>
    </location>
</feature>
<keyword evidence="3" id="KW-0012">Acyltransferase</keyword>
<keyword evidence="1" id="KW-1133">Transmembrane helix</keyword>
<keyword evidence="1" id="KW-0812">Transmembrane</keyword>
<dbReference type="AlphaFoldDB" id="A0A3D3TLP9"/>
<gene>
    <name evidence="3" type="ORF">DIT26_05850</name>
</gene>
<reference evidence="3 4" key="1">
    <citation type="journal article" date="2018" name="Nat. Biotechnol.">
        <title>A standardized bacterial taxonomy based on genome phylogeny substantially revises the tree of life.</title>
        <authorList>
            <person name="Parks D.H."/>
            <person name="Chuvochina M."/>
            <person name="Waite D.W."/>
            <person name="Rinke C."/>
            <person name="Skarshewski A."/>
            <person name="Chaumeil P.A."/>
            <person name="Hugenholtz P."/>
        </authorList>
    </citation>
    <scope>NUCLEOTIDE SEQUENCE [LARGE SCALE GENOMIC DNA]</scope>
    <source>
        <strain evidence="3">UBA9905</strain>
    </source>
</reference>
<evidence type="ECO:0000256" key="1">
    <source>
        <dbReference type="SAM" id="Phobius"/>
    </source>
</evidence>
<organism evidence="3 4">
    <name type="scientific">Mesotoga infera</name>
    <dbReference type="NCBI Taxonomy" id="1236046"/>
    <lineage>
        <taxon>Bacteria</taxon>
        <taxon>Thermotogati</taxon>
        <taxon>Thermotogota</taxon>
        <taxon>Thermotogae</taxon>
        <taxon>Kosmotogales</taxon>
        <taxon>Kosmotogaceae</taxon>
        <taxon>Mesotoga</taxon>
    </lineage>
</organism>
<sequence length="78" mass="8798">MSKQPDGLNFIDERIIWIDVARGLLMALVVMYHTLPPQIVANLINPAACTFFFLSGLISKEGNLKTNLLKRFKQLIVP</sequence>
<comment type="caution">
    <text evidence="3">The sequence shown here is derived from an EMBL/GenBank/DDBJ whole genome shotgun (WGS) entry which is preliminary data.</text>
</comment>
<accession>A0A3D3TLP9</accession>
<dbReference type="InterPro" id="IPR002656">
    <property type="entry name" value="Acyl_transf_3_dom"/>
</dbReference>
<feature type="domain" description="Acyltransferase 3" evidence="2">
    <location>
        <begin position="15"/>
        <end position="78"/>
    </location>
</feature>
<evidence type="ECO:0000313" key="3">
    <source>
        <dbReference type="EMBL" id="HCO70090.1"/>
    </source>
</evidence>
<protein>
    <submittedName>
        <fullName evidence="3">Acyltransferase</fullName>
    </submittedName>
</protein>
<dbReference type="EMBL" id="DQBS01000135">
    <property type="protein sequence ID" value="HCO70090.1"/>
    <property type="molecule type" value="Genomic_DNA"/>
</dbReference>
<dbReference type="Proteomes" id="UP000264215">
    <property type="component" value="Unassembled WGS sequence"/>
</dbReference>
<feature type="transmembrane region" description="Helical" evidence="1">
    <location>
        <begin position="39"/>
        <end position="58"/>
    </location>
</feature>
<dbReference type="GO" id="GO:0016747">
    <property type="term" value="F:acyltransferase activity, transferring groups other than amino-acyl groups"/>
    <property type="evidence" value="ECO:0007669"/>
    <property type="project" value="InterPro"/>
</dbReference>
<proteinExistence type="predicted"/>
<keyword evidence="3" id="KW-0808">Transferase</keyword>
<evidence type="ECO:0000313" key="4">
    <source>
        <dbReference type="Proteomes" id="UP000264215"/>
    </source>
</evidence>
<dbReference type="Pfam" id="PF01757">
    <property type="entry name" value="Acyl_transf_3"/>
    <property type="match status" value="1"/>
</dbReference>
<keyword evidence="1" id="KW-0472">Membrane</keyword>
<evidence type="ECO:0000259" key="2">
    <source>
        <dbReference type="Pfam" id="PF01757"/>
    </source>
</evidence>
<name>A0A3D3TLP9_9BACT</name>
<feature type="non-terminal residue" evidence="3">
    <location>
        <position position="78"/>
    </location>
</feature>